<dbReference type="SUPFAM" id="SSF46894">
    <property type="entry name" value="C-terminal effector domain of the bipartite response regulators"/>
    <property type="match status" value="1"/>
</dbReference>
<dbReference type="Pfam" id="PF00196">
    <property type="entry name" value="GerE"/>
    <property type="match status" value="1"/>
</dbReference>
<evidence type="ECO:0000256" key="2">
    <source>
        <dbReference type="ARBA" id="ARBA00023125"/>
    </source>
</evidence>
<dbReference type="PROSITE" id="PS50043">
    <property type="entry name" value="HTH_LUXR_2"/>
    <property type="match status" value="1"/>
</dbReference>
<dbReference type="CDD" id="cd06170">
    <property type="entry name" value="LuxR_C_like"/>
    <property type="match status" value="1"/>
</dbReference>
<dbReference type="SMART" id="SM00421">
    <property type="entry name" value="HTH_LUXR"/>
    <property type="match status" value="1"/>
</dbReference>
<dbReference type="Gene3D" id="1.10.10.10">
    <property type="entry name" value="Winged helix-like DNA-binding domain superfamily/Winged helix DNA-binding domain"/>
    <property type="match status" value="1"/>
</dbReference>
<gene>
    <name evidence="5" type="ORF">JD276_13300</name>
</gene>
<protein>
    <submittedName>
        <fullName evidence="5">Response regulator transcription factor</fullName>
    </submittedName>
</protein>
<evidence type="ECO:0000259" key="4">
    <source>
        <dbReference type="PROSITE" id="PS50043"/>
    </source>
</evidence>
<keyword evidence="6" id="KW-1185">Reference proteome</keyword>
<accession>A0A934QBF1</accession>
<dbReference type="GO" id="GO:0006355">
    <property type="term" value="P:regulation of DNA-templated transcription"/>
    <property type="evidence" value="ECO:0007669"/>
    <property type="project" value="InterPro"/>
</dbReference>
<dbReference type="Proteomes" id="UP000608530">
    <property type="component" value="Unassembled WGS sequence"/>
</dbReference>
<evidence type="ECO:0000256" key="3">
    <source>
        <dbReference type="ARBA" id="ARBA00023163"/>
    </source>
</evidence>
<dbReference type="EMBL" id="JAEHOH010000020">
    <property type="protein sequence ID" value="MBK0420007.1"/>
    <property type="molecule type" value="Genomic_DNA"/>
</dbReference>
<dbReference type="AlphaFoldDB" id="A0A934QBF1"/>
<dbReference type="PROSITE" id="PS00622">
    <property type="entry name" value="HTH_LUXR_1"/>
    <property type="match status" value="1"/>
</dbReference>
<dbReference type="PANTHER" id="PTHR44688">
    <property type="entry name" value="DNA-BINDING TRANSCRIPTIONAL ACTIVATOR DEVR_DOSR"/>
    <property type="match status" value="1"/>
</dbReference>
<dbReference type="PANTHER" id="PTHR44688:SF16">
    <property type="entry name" value="DNA-BINDING TRANSCRIPTIONAL ACTIVATOR DEVR_DOSR"/>
    <property type="match status" value="1"/>
</dbReference>
<evidence type="ECO:0000313" key="5">
    <source>
        <dbReference type="EMBL" id="MBK0420007.1"/>
    </source>
</evidence>
<feature type="domain" description="HTH luxR-type" evidence="4">
    <location>
        <begin position="97"/>
        <end position="162"/>
    </location>
</feature>
<dbReference type="InterPro" id="IPR036388">
    <property type="entry name" value="WH-like_DNA-bd_sf"/>
</dbReference>
<evidence type="ECO:0000313" key="6">
    <source>
        <dbReference type="Proteomes" id="UP000608530"/>
    </source>
</evidence>
<evidence type="ECO:0000256" key="1">
    <source>
        <dbReference type="ARBA" id="ARBA00023015"/>
    </source>
</evidence>
<dbReference type="InterPro" id="IPR016032">
    <property type="entry name" value="Sig_transdc_resp-reg_C-effctor"/>
</dbReference>
<sequence>MHLRSTFVTADPMYRRVVADSAVLTWRGGQFAQGSAARMWLTPAGYRNGFSLPVLHAQLGEIGSIHANSYASDFGDQQLEAAEAFSAFLGVVLSQKAAQDGVRLTPRELHVVRLVAEGASNPEIAEQLCVSRRTVATHVENILRKLGTRSRVGIAMEGARLGLI</sequence>
<dbReference type="PRINTS" id="PR00038">
    <property type="entry name" value="HTHLUXR"/>
</dbReference>
<organism evidence="5 6">
    <name type="scientific">Leucobacter chromiisoli</name>
    <dbReference type="NCBI Taxonomy" id="2796471"/>
    <lineage>
        <taxon>Bacteria</taxon>
        <taxon>Bacillati</taxon>
        <taxon>Actinomycetota</taxon>
        <taxon>Actinomycetes</taxon>
        <taxon>Micrococcales</taxon>
        <taxon>Microbacteriaceae</taxon>
        <taxon>Leucobacter</taxon>
    </lineage>
</organism>
<keyword evidence="1" id="KW-0805">Transcription regulation</keyword>
<keyword evidence="3" id="KW-0804">Transcription</keyword>
<name>A0A934QBF1_9MICO</name>
<reference evidence="5" key="1">
    <citation type="submission" date="2020-12" db="EMBL/GenBank/DDBJ databases">
        <title>Leucobacter sp. CAS1, isolated from Chromium sludge.</title>
        <authorList>
            <person name="Xu Z."/>
        </authorList>
    </citation>
    <scope>NUCLEOTIDE SEQUENCE</scope>
    <source>
        <strain evidence="5">CSA1</strain>
    </source>
</reference>
<keyword evidence="2" id="KW-0238">DNA-binding</keyword>
<comment type="caution">
    <text evidence="5">The sequence shown here is derived from an EMBL/GenBank/DDBJ whole genome shotgun (WGS) entry which is preliminary data.</text>
</comment>
<proteinExistence type="predicted"/>
<dbReference type="GO" id="GO:0003677">
    <property type="term" value="F:DNA binding"/>
    <property type="evidence" value="ECO:0007669"/>
    <property type="project" value="UniProtKB-KW"/>
</dbReference>
<dbReference type="InterPro" id="IPR000792">
    <property type="entry name" value="Tscrpt_reg_LuxR_C"/>
</dbReference>